<sequence>TLGYVSSDFIVDRLEEVWPVIQEKFGADILTINADNGMENSSSRTQFIKRLVEFADRYNITIKLAYYPPYHSKYNPVERVWGIYENHICGDVMDSVETTLKFAESMTYNGKSPIVKLTKKLYKTGVKVGKKAMEKYNEFVERMPSLEKWFLIISPGYFG</sequence>
<gene>
    <name evidence="1" type="ORF">VT99_11561</name>
</gene>
<dbReference type="AlphaFoldDB" id="A0A444J392"/>
<evidence type="ECO:0000313" key="1">
    <source>
        <dbReference type="EMBL" id="RWX47614.1"/>
    </source>
</evidence>
<name>A0A444J392_9BACT</name>
<dbReference type="InterPro" id="IPR011518">
    <property type="entry name" value="Transposase_36"/>
</dbReference>
<protein>
    <submittedName>
        <fullName evidence="1">Rhodopirellula transposase DDE domain-containing protein</fullName>
    </submittedName>
</protein>
<dbReference type="Pfam" id="PF07592">
    <property type="entry name" value="DDE_Tnp_ISAZ013"/>
    <property type="match status" value="1"/>
</dbReference>
<dbReference type="Proteomes" id="UP000286862">
    <property type="component" value="Unassembled WGS sequence"/>
</dbReference>
<organism evidence="1 2">
    <name type="scientific">Candidatus Electrothrix marina</name>
    <dbReference type="NCBI Taxonomy" id="1859130"/>
    <lineage>
        <taxon>Bacteria</taxon>
        <taxon>Pseudomonadati</taxon>
        <taxon>Thermodesulfobacteriota</taxon>
        <taxon>Desulfobulbia</taxon>
        <taxon>Desulfobulbales</taxon>
        <taxon>Desulfobulbaceae</taxon>
        <taxon>Candidatus Electrothrix</taxon>
    </lineage>
</organism>
<feature type="non-terminal residue" evidence="1">
    <location>
        <position position="1"/>
    </location>
</feature>
<evidence type="ECO:0000313" key="2">
    <source>
        <dbReference type="Proteomes" id="UP000286862"/>
    </source>
</evidence>
<proteinExistence type="predicted"/>
<comment type="caution">
    <text evidence="1">The sequence shown here is derived from an EMBL/GenBank/DDBJ whole genome shotgun (WGS) entry which is preliminary data.</text>
</comment>
<accession>A0A444J392</accession>
<reference evidence="1 2" key="1">
    <citation type="submission" date="2017-01" db="EMBL/GenBank/DDBJ databases">
        <title>The cable genome- insights into the physiology and evolution of filamentous bacteria capable of sulfide oxidation via long distance electron transfer.</title>
        <authorList>
            <person name="Schreiber L."/>
            <person name="Bjerg J.T."/>
            <person name="Boggild A."/>
            <person name="Van De Vossenberg J."/>
            <person name="Meysman F."/>
            <person name="Nielsen L.P."/>
            <person name="Schramm A."/>
            <person name="Kjeldsen K.U."/>
        </authorList>
    </citation>
    <scope>NUCLEOTIDE SEQUENCE [LARGE SCALE GENOMIC DNA]</scope>
    <source>
        <strain evidence="1">A2</strain>
    </source>
</reference>
<dbReference type="EMBL" id="MTKQ01000156">
    <property type="protein sequence ID" value="RWX47614.1"/>
    <property type="molecule type" value="Genomic_DNA"/>
</dbReference>